<organism evidence="2 3">
    <name type="scientific">Iphiclides podalirius</name>
    <name type="common">scarce swallowtail</name>
    <dbReference type="NCBI Taxonomy" id="110791"/>
    <lineage>
        <taxon>Eukaryota</taxon>
        <taxon>Metazoa</taxon>
        <taxon>Ecdysozoa</taxon>
        <taxon>Arthropoda</taxon>
        <taxon>Hexapoda</taxon>
        <taxon>Insecta</taxon>
        <taxon>Pterygota</taxon>
        <taxon>Neoptera</taxon>
        <taxon>Endopterygota</taxon>
        <taxon>Lepidoptera</taxon>
        <taxon>Glossata</taxon>
        <taxon>Ditrysia</taxon>
        <taxon>Papilionoidea</taxon>
        <taxon>Papilionidae</taxon>
        <taxon>Papilioninae</taxon>
        <taxon>Iphiclides</taxon>
    </lineage>
</organism>
<reference evidence="2" key="1">
    <citation type="submission" date="2022-03" db="EMBL/GenBank/DDBJ databases">
        <authorList>
            <person name="Martin H S."/>
        </authorList>
    </citation>
    <scope>NUCLEOTIDE SEQUENCE</scope>
</reference>
<protein>
    <submittedName>
        <fullName evidence="2">Uncharacterized protein</fullName>
    </submittedName>
</protein>
<proteinExistence type="predicted"/>
<dbReference type="Proteomes" id="UP000837857">
    <property type="component" value="Chromosome 30"/>
</dbReference>
<evidence type="ECO:0000313" key="3">
    <source>
        <dbReference type="Proteomes" id="UP000837857"/>
    </source>
</evidence>
<keyword evidence="3" id="KW-1185">Reference proteome</keyword>
<dbReference type="EMBL" id="OW152842">
    <property type="protein sequence ID" value="CAH2064536.1"/>
    <property type="molecule type" value="Genomic_DNA"/>
</dbReference>
<feature type="region of interest" description="Disordered" evidence="1">
    <location>
        <begin position="35"/>
        <end position="55"/>
    </location>
</feature>
<feature type="non-terminal residue" evidence="2">
    <location>
        <position position="71"/>
    </location>
</feature>
<sequence length="71" mass="7918">MSMESDLNQSKTSSWKMRSMSIEAAYALATIDAARPPRPWSPVRRQARHADGRKIGVGFQGRDILKSVEEG</sequence>
<gene>
    <name evidence="2" type="ORF">IPOD504_LOCUS12790</name>
</gene>
<accession>A0ABN8IRQ9</accession>
<evidence type="ECO:0000256" key="1">
    <source>
        <dbReference type="SAM" id="MobiDB-lite"/>
    </source>
</evidence>
<evidence type="ECO:0000313" key="2">
    <source>
        <dbReference type="EMBL" id="CAH2064536.1"/>
    </source>
</evidence>
<name>A0ABN8IRQ9_9NEOP</name>